<dbReference type="PROSITE" id="PS51257">
    <property type="entry name" value="PROKAR_LIPOPROTEIN"/>
    <property type="match status" value="1"/>
</dbReference>
<dbReference type="RefSeq" id="WP_013484707.1">
    <property type="nucleotide sequence ID" value="NC_014828.1"/>
</dbReference>
<dbReference type="Gene3D" id="3.40.50.2020">
    <property type="match status" value="1"/>
</dbReference>
<dbReference type="Proteomes" id="UP000001551">
    <property type="component" value="Chromosome"/>
</dbReference>
<dbReference type="InterPro" id="IPR000836">
    <property type="entry name" value="PRTase_dom"/>
</dbReference>
<dbReference type="EMBL" id="CP002400">
    <property type="protein sequence ID" value="ADU26337.1"/>
    <property type="molecule type" value="Genomic_DNA"/>
</dbReference>
<dbReference type="Pfam" id="PF00156">
    <property type="entry name" value="Pribosyltran"/>
    <property type="match status" value="1"/>
</dbReference>
<dbReference type="STRING" id="663278.Ethha_0768"/>
<dbReference type="InterPro" id="IPR044005">
    <property type="entry name" value="DZR_2"/>
</dbReference>
<evidence type="ECO:0000259" key="3">
    <source>
        <dbReference type="Pfam" id="PF18912"/>
    </source>
</evidence>
<dbReference type="HOGENOM" id="CLU_054549_0_0_9"/>
<comment type="similarity">
    <text evidence="1">Belongs to the ComF/GntX family.</text>
</comment>
<feature type="domain" description="Double zinc ribbon" evidence="3">
    <location>
        <begin position="10"/>
        <end position="50"/>
    </location>
</feature>
<dbReference type="GO" id="GO:0016757">
    <property type="term" value="F:glycosyltransferase activity"/>
    <property type="evidence" value="ECO:0007669"/>
    <property type="project" value="UniProtKB-KW"/>
</dbReference>
<evidence type="ECO:0000313" key="5">
    <source>
        <dbReference type="Proteomes" id="UP000001551"/>
    </source>
</evidence>
<sequence length="225" mass="23666">MSLLERVAGVLFPARCVFCGAVVPQGTFACPACAGKAPRVEEPVCSGCGRGKAFCACRRSFAFSACAAAYYYEDAVKRGIARLKFHGHPGVAAGFAALALPAARRVTADAAVDLVTAVPLSRKGLRARGYNQSTLFARALAGHLTLPYAETLQKPFDTKPQHTCGGTERWGNVFGAFAVCTDVQGKRILLADDILTTGATLHECARILMLAGAADVRCIAVACVR</sequence>
<proteinExistence type="inferred from homology"/>
<organism evidence="4 5">
    <name type="scientific">Ethanoligenens harbinense (strain DSM 18485 / JCM 12961 / CGMCC 1.5033 / YUAN-3)</name>
    <dbReference type="NCBI Taxonomy" id="663278"/>
    <lineage>
        <taxon>Bacteria</taxon>
        <taxon>Bacillati</taxon>
        <taxon>Bacillota</taxon>
        <taxon>Clostridia</taxon>
        <taxon>Eubacteriales</taxon>
        <taxon>Oscillospiraceae</taxon>
        <taxon>Ethanoligenens</taxon>
    </lineage>
</organism>
<accession>E6U2X0</accession>
<dbReference type="PANTHER" id="PTHR47505">
    <property type="entry name" value="DNA UTILIZATION PROTEIN YHGH"/>
    <property type="match status" value="1"/>
</dbReference>
<keyword evidence="4" id="KW-0328">Glycosyltransferase</keyword>
<dbReference type="Pfam" id="PF18912">
    <property type="entry name" value="DZR_2"/>
    <property type="match status" value="1"/>
</dbReference>
<keyword evidence="4" id="KW-0808">Transferase</keyword>
<dbReference type="InterPro" id="IPR051910">
    <property type="entry name" value="ComF/GntX_DNA_util-trans"/>
</dbReference>
<dbReference type="eggNOG" id="COG1040">
    <property type="taxonomic scope" value="Bacteria"/>
</dbReference>
<evidence type="ECO:0000256" key="1">
    <source>
        <dbReference type="ARBA" id="ARBA00008007"/>
    </source>
</evidence>
<evidence type="ECO:0000313" key="4">
    <source>
        <dbReference type="EMBL" id="ADU26337.1"/>
    </source>
</evidence>
<evidence type="ECO:0000259" key="2">
    <source>
        <dbReference type="Pfam" id="PF00156"/>
    </source>
</evidence>
<dbReference type="CDD" id="cd06223">
    <property type="entry name" value="PRTases_typeI"/>
    <property type="match status" value="1"/>
</dbReference>
<gene>
    <name evidence="4" type="ordered locus">Ethha_0768</name>
</gene>
<dbReference type="KEGG" id="eha:Ethha_0768"/>
<reference evidence="4 5" key="1">
    <citation type="submission" date="2010-12" db="EMBL/GenBank/DDBJ databases">
        <title>Complete sequence of Ethanoligenens harbinense YUAN-3.</title>
        <authorList>
            <person name="Lucas S."/>
            <person name="Copeland A."/>
            <person name="Lapidus A."/>
            <person name="Cheng J.-F."/>
            <person name="Bruce D."/>
            <person name="Goodwin L."/>
            <person name="Pitluck S."/>
            <person name="Chertkov O."/>
            <person name="Misra M."/>
            <person name="Detter J.C."/>
            <person name="Han C."/>
            <person name="Tapia R."/>
            <person name="Land M."/>
            <person name="Hauser L."/>
            <person name="Jeffries C."/>
            <person name="Kyrpides N."/>
            <person name="Ivanova N."/>
            <person name="Mikhailova N."/>
            <person name="Wang A."/>
            <person name="Mouttaki H."/>
            <person name="He Z."/>
            <person name="Zhou J."/>
            <person name="Hemme C.L."/>
            <person name="Woyke T."/>
        </authorList>
    </citation>
    <scope>NUCLEOTIDE SEQUENCE [LARGE SCALE GENOMIC DNA]</scope>
    <source>
        <strain evidence="5">DSM 18485 / JCM 12961 / CGMCC 1.5033 / YUAN-3</strain>
    </source>
</reference>
<keyword evidence="5" id="KW-1185">Reference proteome</keyword>
<dbReference type="PANTHER" id="PTHR47505:SF1">
    <property type="entry name" value="DNA UTILIZATION PROTEIN YHGH"/>
    <property type="match status" value="1"/>
</dbReference>
<dbReference type="SUPFAM" id="SSF53271">
    <property type="entry name" value="PRTase-like"/>
    <property type="match status" value="1"/>
</dbReference>
<dbReference type="AlphaFoldDB" id="E6U2X0"/>
<feature type="domain" description="Phosphoribosyltransferase" evidence="2">
    <location>
        <begin position="135"/>
        <end position="221"/>
    </location>
</feature>
<name>E6U2X0_ETHHY</name>
<dbReference type="InterPro" id="IPR029057">
    <property type="entry name" value="PRTase-like"/>
</dbReference>
<protein>
    <submittedName>
        <fullName evidence="4">Phosphoribosyltransferase</fullName>
    </submittedName>
</protein>